<dbReference type="Proteomes" id="UP000245423">
    <property type="component" value="Chromosome 1"/>
</dbReference>
<evidence type="ECO:0000313" key="1">
    <source>
        <dbReference type="EMBL" id="SHD75480.1"/>
    </source>
</evidence>
<dbReference type="EMBL" id="LT669839">
    <property type="protein sequence ID" value="SHD75480.1"/>
    <property type="molecule type" value="Genomic_DNA"/>
</dbReference>
<reference evidence="1 2" key="1">
    <citation type="submission" date="2016-11" db="EMBL/GenBank/DDBJ databases">
        <authorList>
            <person name="Manzoor S."/>
        </authorList>
    </citation>
    <scope>NUCLEOTIDE SEQUENCE [LARGE SCALE GENOMIC DNA]</scope>
    <source>
        <strain evidence="1">Clostridium ultunense strain Esp</strain>
    </source>
</reference>
<keyword evidence="2" id="KW-1185">Reference proteome</keyword>
<dbReference type="AlphaFoldDB" id="M1Z7I4"/>
<organism evidence="1 2">
    <name type="scientific">[Clostridium] ultunense Esp</name>
    <dbReference type="NCBI Taxonomy" id="1288971"/>
    <lineage>
        <taxon>Bacteria</taxon>
        <taxon>Bacillati</taxon>
        <taxon>Bacillota</taxon>
        <taxon>Tissierellia</taxon>
        <taxon>Tissierellales</taxon>
        <taxon>Tepidimicrobiaceae</taxon>
        <taxon>Schnuerera</taxon>
    </lineage>
</organism>
<proteinExistence type="predicted"/>
<dbReference type="HOGENOM" id="CLU_3287828_0_0_9"/>
<name>M1Z7I4_9FIRM</name>
<gene>
    <name evidence="1" type="ORF">CUESP1_0081</name>
</gene>
<protein>
    <submittedName>
        <fullName evidence="1">Uncharacterized protein</fullName>
    </submittedName>
</protein>
<sequence length="40" mass="5140">MRTFLFVIKIGEFYTNQYPYIFQFKNKNYKYKFYKISFYG</sequence>
<evidence type="ECO:0000313" key="2">
    <source>
        <dbReference type="Proteomes" id="UP000245423"/>
    </source>
</evidence>
<accession>M1Z7I4</accession>